<evidence type="ECO:0000256" key="1">
    <source>
        <dbReference type="ARBA" id="ARBA00004141"/>
    </source>
</evidence>
<feature type="transmembrane region" description="Helical" evidence="5">
    <location>
        <begin position="69"/>
        <end position="87"/>
    </location>
</feature>
<evidence type="ECO:0000256" key="2">
    <source>
        <dbReference type="ARBA" id="ARBA00022692"/>
    </source>
</evidence>
<feature type="transmembrane region" description="Helical" evidence="5">
    <location>
        <begin position="93"/>
        <end position="115"/>
    </location>
</feature>
<dbReference type="InterPro" id="IPR032808">
    <property type="entry name" value="DoxX"/>
</dbReference>
<dbReference type="AlphaFoldDB" id="A0A543CSP0"/>
<sequence>MFVVTLILAILLALAFGASGAQKLAGAKLASDSAGHLGIPIGRFRLIGVPELLGAIGLLVGLAVWPLGVAAAAGLVVLMAGAVVFHLRAGDKIAGFGPALALGLLAAVELVLRVLSA</sequence>
<reference evidence="6 7" key="1">
    <citation type="submission" date="2019-06" db="EMBL/GenBank/DDBJ databases">
        <title>Sequencing the genomes of 1000 actinobacteria strains.</title>
        <authorList>
            <person name="Klenk H.-P."/>
        </authorList>
    </citation>
    <scope>NUCLEOTIDE SEQUENCE [LARGE SCALE GENOMIC DNA]</scope>
    <source>
        <strain evidence="6 7">DSM 102200</strain>
    </source>
</reference>
<dbReference type="EMBL" id="VFOZ01000001">
    <property type="protein sequence ID" value="TQM00137.1"/>
    <property type="molecule type" value="Genomic_DNA"/>
</dbReference>
<dbReference type="GO" id="GO:0016020">
    <property type="term" value="C:membrane"/>
    <property type="evidence" value="ECO:0007669"/>
    <property type="project" value="UniProtKB-SubCell"/>
</dbReference>
<comment type="subcellular location">
    <subcellularLocation>
        <location evidence="1">Membrane</location>
        <topology evidence="1">Multi-pass membrane protein</topology>
    </subcellularLocation>
</comment>
<keyword evidence="3 5" id="KW-1133">Transmembrane helix</keyword>
<dbReference type="Pfam" id="PF13564">
    <property type="entry name" value="DoxX_2"/>
    <property type="match status" value="1"/>
</dbReference>
<evidence type="ECO:0000256" key="4">
    <source>
        <dbReference type="ARBA" id="ARBA00023136"/>
    </source>
</evidence>
<dbReference type="Proteomes" id="UP000316096">
    <property type="component" value="Unassembled WGS sequence"/>
</dbReference>
<evidence type="ECO:0000313" key="7">
    <source>
        <dbReference type="Proteomes" id="UP000316096"/>
    </source>
</evidence>
<gene>
    <name evidence="6" type="ORF">FB559_5844</name>
</gene>
<comment type="caution">
    <text evidence="6">The sequence shown here is derived from an EMBL/GenBank/DDBJ whole genome shotgun (WGS) entry which is preliminary data.</text>
</comment>
<keyword evidence="7" id="KW-1185">Reference proteome</keyword>
<name>A0A543CSP0_9ACTN</name>
<evidence type="ECO:0000256" key="5">
    <source>
        <dbReference type="SAM" id="Phobius"/>
    </source>
</evidence>
<organism evidence="6 7">
    <name type="scientific">Actinoallomurus bryophytorum</name>
    <dbReference type="NCBI Taxonomy" id="1490222"/>
    <lineage>
        <taxon>Bacteria</taxon>
        <taxon>Bacillati</taxon>
        <taxon>Actinomycetota</taxon>
        <taxon>Actinomycetes</taxon>
        <taxon>Streptosporangiales</taxon>
        <taxon>Thermomonosporaceae</taxon>
        <taxon>Actinoallomurus</taxon>
    </lineage>
</organism>
<keyword evidence="2 5" id="KW-0812">Transmembrane</keyword>
<proteinExistence type="predicted"/>
<keyword evidence="4 5" id="KW-0472">Membrane</keyword>
<accession>A0A543CSP0</accession>
<protein>
    <submittedName>
        <fullName evidence="6">DoxX-like protein</fullName>
    </submittedName>
</protein>
<evidence type="ECO:0000256" key="3">
    <source>
        <dbReference type="ARBA" id="ARBA00022989"/>
    </source>
</evidence>
<dbReference type="RefSeq" id="WP_141959470.1">
    <property type="nucleotide sequence ID" value="NZ_VFOZ01000001.1"/>
</dbReference>
<evidence type="ECO:0000313" key="6">
    <source>
        <dbReference type="EMBL" id="TQM00137.1"/>
    </source>
</evidence>